<dbReference type="EMBL" id="FRAC01000036">
    <property type="protein sequence ID" value="SHL53006.1"/>
    <property type="molecule type" value="Genomic_DNA"/>
</dbReference>
<dbReference type="SUPFAM" id="SSF51182">
    <property type="entry name" value="RmlC-like cupins"/>
    <property type="match status" value="1"/>
</dbReference>
<evidence type="ECO:0000259" key="5">
    <source>
        <dbReference type="SMART" id="SM00835"/>
    </source>
</evidence>
<proteinExistence type="predicted"/>
<keyword evidence="3" id="KW-0464">Manganese</keyword>
<dbReference type="InterPro" id="IPR006045">
    <property type="entry name" value="Cupin_1"/>
</dbReference>
<dbReference type="Pfam" id="PF00190">
    <property type="entry name" value="Cupin_1"/>
    <property type="match status" value="2"/>
</dbReference>
<evidence type="ECO:0000256" key="4">
    <source>
        <dbReference type="SAM" id="MobiDB-lite"/>
    </source>
</evidence>
<dbReference type="GO" id="GO:0033609">
    <property type="term" value="P:oxalate metabolic process"/>
    <property type="evidence" value="ECO:0007669"/>
    <property type="project" value="InterPro"/>
</dbReference>
<dbReference type="AlphaFoldDB" id="A0A1M7BDS5"/>
<gene>
    <name evidence="6" type="ORF">SAMN02745136_05093</name>
</gene>
<sequence length="416" mass="46614">MQRNTQEELNKKIEALNASNIPEPIRSDGFGALDKGPRNIGRDKQNPDMLVPPATDFGLLPNLKFSFADAHMTLKPGGWSREITKREFPVSDTFALINMCLDPGIREMHSHQQSEWGYVLVGSIRVTSVDEMGRNFIDDVSAGEGWLFPANIPHSLQALEEGTEFILLFDKGYYSESSTFSVSDLFAHMPLDILSANFGTPESTFSNIPKNEVYIVEGGDPGTINQQKIQSPYEEVPFSYKHQLNSVPPIESAGGTIRILDSKNFPACKTVAAVLVEVEPGGMREIHWHTNKDEFQYYISGEARMTVFMPGPKARTFNYRAGDVGYVPMGGFHYIQNVGTETLRFLEFFNSDFYSDVSLAQWLALTPKEMVKSCLNLPDDFIDQLNKKSTPVVKYSGFEFPPAQGTPQNKIRFTHP</sequence>
<evidence type="ECO:0000256" key="2">
    <source>
        <dbReference type="PIRSR" id="PIRSR617774-1"/>
    </source>
</evidence>
<reference evidence="6 7" key="1">
    <citation type="submission" date="2016-11" db="EMBL/GenBank/DDBJ databases">
        <authorList>
            <person name="Jaros S."/>
            <person name="Januszkiewicz K."/>
            <person name="Wedrychowicz H."/>
        </authorList>
    </citation>
    <scope>NUCLEOTIDE SEQUENCE [LARGE SCALE GENOMIC DNA]</scope>
    <source>
        <strain evidence="6 7">DSM 15929</strain>
    </source>
</reference>
<feature type="active site" description="Proton donor" evidence="2">
    <location>
        <position position="347"/>
    </location>
</feature>
<dbReference type="InterPro" id="IPR011051">
    <property type="entry name" value="RmlC_Cupin_sf"/>
</dbReference>
<feature type="domain" description="Cupin type-1" evidence="5">
    <location>
        <begin position="65"/>
        <end position="206"/>
    </location>
</feature>
<evidence type="ECO:0000256" key="3">
    <source>
        <dbReference type="PIRSR" id="PIRSR617774-2"/>
    </source>
</evidence>
<dbReference type="GO" id="GO:0046872">
    <property type="term" value="F:metal ion binding"/>
    <property type="evidence" value="ECO:0007669"/>
    <property type="project" value="UniProtKB-KW"/>
</dbReference>
<evidence type="ECO:0000313" key="6">
    <source>
        <dbReference type="EMBL" id="SHL53006.1"/>
    </source>
</evidence>
<evidence type="ECO:0000313" key="7">
    <source>
        <dbReference type="Proteomes" id="UP000184386"/>
    </source>
</evidence>
<feature type="binding site" evidence="3">
    <location>
        <position position="109"/>
    </location>
    <ligand>
        <name>Mn(2+)</name>
        <dbReference type="ChEBI" id="CHEBI:29035"/>
        <label>1</label>
    </ligand>
</feature>
<dbReference type="Gene3D" id="2.60.120.10">
    <property type="entry name" value="Jelly Rolls"/>
    <property type="match status" value="2"/>
</dbReference>
<dbReference type="SMART" id="SM00835">
    <property type="entry name" value="Cupin_1"/>
    <property type="match status" value="2"/>
</dbReference>
<feature type="binding site" evidence="3">
    <location>
        <position position="333"/>
    </location>
    <ligand>
        <name>Mn(2+)</name>
        <dbReference type="ChEBI" id="CHEBI:29035"/>
        <label>2</label>
    </ligand>
</feature>
<dbReference type="STRING" id="1121322.SAMN02745136_05093"/>
<evidence type="ECO:0000256" key="1">
    <source>
        <dbReference type="ARBA" id="ARBA00022723"/>
    </source>
</evidence>
<feature type="compositionally biased region" description="Basic and acidic residues" evidence="4">
    <location>
        <begin position="35"/>
        <end position="46"/>
    </location>
</feature>
<feature type="binding site" evidence="3">
    <location>
        <position position="111"/>
    </location>
    <ligand>
        <name>Mn(2+)</name>
        <dbReference type="ChEBI" id="CHEBI:29035"/>
        <label>1</label>
    </ligand>
</feature>
<feature type="region of interest" description="Disordered" evidence="4">
    <location>
        <begin position="26"/>
        <end position="47"/>
    </location>
</feature>
<dbReference type="OrthoDB" id="9801056at2"/>
<feature type="binding site" evidence="3">
    <location>
        <position position="115"/>
    </location>
    <ligand>
        <name>Mn(2+)</name>
        <dbReference type="ChEBI" id="CHEBI:29035"/>
        <label>1</label>
    </ligand>
</feature>
<dbReference type="PANTHER" id="PTHR35848:SF9">
    <property type="entry name" value="SLL1358 PROTEIN"/>
    <property type="match status" value="1"/>
</dbReference>
<feature type="binding site" evidence="3">
    <location>
        <position position="294"/>
    </location>
    <ligand>
        <name>Mn(2+)</name>
        <dbReference type="ChEBI" id="CHEBI:29035"/>
        <label>2</label>
    </ligand>
</feature>
<organism evidence="6 7">
    <name type="scientific">Anaerocolumna jejuensis DSM 15929</name>
    <dbReference type="NCBI Taxonomy" id="1121322"/>
    <lineage>
        <taxon>Bacteria</taxon>
        <taxon>Bacillati</taxon>
        <taxon>Bacillota</taxon>
        <taxon>Clostridia</taxon>
        <taxon>Lachnospirales</taxon>
        <taxon>Lachnospiraceae</taxon>
        <taxon>Anaerocolumna</taxon>
    </lineage>
</organism>
<dbReference type="NCBIfam" id="TIGR03404">
    <property type="entry name" value="bicupin_oxalic"/>
    <property type="match status" value="1"/>
</dbReference>
<accession>A0A1M7BDS5</accession>
<feature type="binding site" evidence="3">
    <location>
        <position position="289"/>
    </location>
    <ligand>
        <name>Mn(2+)</name>
        <dbReference type="ChEBI" id="CHEBI:29035"/>
        <label>2</label>
    </ligand>
</feature>
<feature type="domain" description="Cupin type-1" evidence="5">
    <location>
        <begin position="242"/>
        <end position="383"/>
    </location>
</feature>
<dbReference type="CDD" id="cd20305">
    <property type="entry name" value="cupin_OxDC_C"/>
    <property type="match status" value="1"/>
</dbReference>
<dbReference type="RefSeq" id="WP_073280007.1">
    <property type="nucleotide sequence ID" value="NZ_FRAC01000036.1"/>
</dbReference>
<comment type="cofactor">
    <cofactor evidence="3">
        <name>Mn(2+)</name>
        <dbReference type="ChEBI" id="CHEBI:29035"/>
    </cofactor>
    <text evidence="3">Binds 2 manganese ions per subunit.</text>
</comment>
<protein>
    <submittedName>
        <fullName evidence="6">Oxalate decarboxylase</fullName>
    </submittedName>
</protein>
<dbReference type="InterPro" id="IPR014710">
    <property type="entry name" value="RmlC-like_jellyroll"/>
</dbReference>
<feature type="binding site" evidence="3">
    <location>
        <position position="154"/>
    </location>
    <ligand>
        <name>Mn(2+)</name>
        <dbReference type="ChEBI" id="CHEBI:29035"/>
        <label>1</label>
    </ligand>
</feature>
<name>A0A1M7BDS5_9FIRM</name>
<keyword evidence="1 3" id="KW-0479">Metal-binding</keyword>
<dbReference type="Proteomes" id="UP000184386">
    <property type="component" value="Unassembled WGS sequence"/>
</dbReference>
<dbReference type="InterPro" id="IPR017774">
    <property type="entry name" value="Bicupin_oxalate_deCO2ase/Oxase"/>
</dbReference>
<dbReference type="PANTHER" id="PTHR35848">
    <property type="entry name" value="OXALATE-BINDING PROTEIN"/>
    <property type="match status" value="1"/>
</dbReference>
<feature type="binding site" evidence="3">
    <location>
        <position position="287"/>
    </location>
    <ligand>
        <name>Mn(2+)</name>
        <dbReference type="ChEBI" id="CHEBI:29035"/>
        <label>2</label>
    </ligand>
</feature>
<keyword evidence="7" id="KW-1185">Reference proteome</keyword>
<dbReference type="InterPro" id="IPR051610">
    <property type="entry name" value="GPI/OXD"/>
</dbReference>